<sequence>MSPLPRRRVLASGFATVLAGIAGCSSAPTSGEDSGDRTPTTNPDPTDSGSSGSSELDDARVAVERVASGFVSPIDFYAPAGTDRQFVVDQPGTIYEVTENGRRDEPYLDIRDRVVDLGGYSEQGLLGVAPHPDFAENGRLFVRYSAPRRDGTPQNYSHTFVLSEFTVDPTARTATPDEERTLLELPQPQSNHNAGAVGFGPDGYLYVGTGDGGAGGDRGTGHVEDWYDAIAGGNGQDVTENLLGSILRIDVDDEGETRPYGIPDDNPLVGSDGLNEHYAWGLRNPWRFSFDIRGGEGGGGDGKDSDDSTDRGDGDWDLYVADVGQNRYEEVNRVEKGGNYGWNVREGMHCFGANDCPTTTPDDNSLVDPVIEYPHSGDGVSGIAVIGGYVVRGGSLPELEGAYVFADWRANGRLFAADPSSETAPWPPVEVSITGDTSPGSFVTAFGRDDGEIYLLTTNVGRVSGQTGELFRLTAP</sequence>
<gene>
    <name evidence="3" type="ordered locus">Hbor_21860</name>
    <name evidence="4" type="ORF">C499_17499</name>
</gene>
<keyword evidence="5" id="KW-1185">Reference proteome</keyword>
<dbReference type="Proteomes" id="UP000006663">
    <property type="component" value="Chromosome"/>
</dbReference>
<dbReference type="EMBL" id="CP001690">
    <property type="protein sequence ID" value="ADQ67749.1"/>
    <property type="molecule type" value="Genomic_DNA"/>
</dbReference>
<dbReference type="Pfam" id="PF07995">
    <property type="entry name" value="GSDH"/>
    <property type="match status" value="2"/>
</dbReference>
<proteinExistence type="predicted"/>
<dbReference type="PATRIC" id="fig|469382.19.peg.3460"/>
<name>E4NQ04_HALBP</name>
<dbReference type="InterPro" id="IPR011042">
    <property type="entry name" value="6-blade_b-propeller_TolB-like"/>
</dbReference>
<dbReference type="RefSeq" id="WP_006056795.1">
    <property type="nucleotide sequence ID" value="NC_014729.1"/>
</dbReference>
<dbReference type="OrthoDB" id="6744at2157"/>
<protein>
    <submittedName>
        <fullName evidence="3">Glucose/sorbosone dehydrogenase</fullName>
    </submittedName>
</protein>
<dbReference type="STRING" id="469382.Hbor_21860"/>
<evidence type="ECO:0000313" key="3">
    <source>
        <dbReference type="EMBL" id="ADQ67749.1"/>
    </source>
</evidence>
<dbReference type="InterPro" id="IPR012938">
    <property type="entry name" value="Glc/Sorbosone_DH"/>
</dbReference>
<evidence type="ECO:0000313" key="6">
    <source>
        <dbReference type="Proteomes" id="UP000011585"/>
    </source>
</evidence>
<evidence type="ECO:0000256" key="1">
    <source>
        <dbReference type="SAM" id="MobiDB-lite"/>
    </source>
</evidence>
<dbReference type="Gene3D" id="2.120.10.30">
    <property type="entry name" value="TolB, C-terminal domain"/>
    <property type="match status" value="1"/>
</dbReference>
<feature type="region of interest" description="Disordered" evidence="1">
    <location>
        <begin position="293"/>
        <end position="315"/>
    </location>
</feature>
<feature type="region of interest" description="Disordered" evidence="1">
    <location>
        <begin position="23"/>
        <end position="58"/>
    </location>
</feature>
<dbReference type="EMBL" id="AOHT01000051">
    <property type="protein sequence ID" value="ELY23569.1"/>
    <property type="molecule type" value="Genomic_DNA"/>
</dbReference>
<dbReference type="SUPFAM" id="SSF50952">
    <property type="entry name" value="Soluble quinoprotein glucose dehydrogenase"/>
    <property type="match status" value="1"/>
</dbReference>
<feature type="domain" description="Glucose/Sorbosone dehydrogenase" evidence="2">
    <location>
        <begin position="83"/>
        <end position="291"/>
    </location>
</feature>
<feature type="compositionally biased region" description="Low complexity" evidence="1">
    <location>
        <begin position="37"/>
        <end position="54"/>
    </location>
</feature>
<organism evidence="3 5">
    <name type="scientific">Halogeometricum borinquense (strain ATCC 700274 / DSM 11551 / JCM 10706 / KCTC 4070 / PR3)</name>
    <dbReference type="NCBI Taxonomy" id="469382"/>
    <lineage>
        <taxon>Archaea</taxon>
        <taxon>Methanobacteriati</taxon>
        <taxon>Methanobacteriota</taxon>
        <taxon>Stenosarchaea group</taxon>
        <taxon>Halobacteria</taxon>
        <taxon>Halobacteriales</taxon>
        <taxon>Haloferacaceae</taxon>
        <taxon>Halogeometricum</taxon>
    </lineage>
</organism>
<reference evidence="4 6" key="2">
    <citation type="journal article" date="2014" name="PLoS Genet.">
        <title>Phylogenetically driven sequencing of extremely halophilic archaea reveals strategies for static and dynamic osmo-response.</title>
        <authorList>
            <person name="Becker E.A."/>
            <person name="Seitzer P.M."/>
            <person name="Tritt A."/>
            <person name="Larsen D."/>
            <person name="Krusor M."/>
            <person name="Yao A.I."/>
            <person name="Wu D."/>
            <person name="Madern D."/>
            <person name="Eisen J.A."/>
            <person name="Darling A.E."/>
            <person name="Facciotti M.T."/>
        </authorList>
    </citation>
    <scope>NUCLEOTIDE SEQUENCE [LARGE SCALE GENOMIC DNA]</scope>
    <source>
        <strain evidence="4 6">DSM 11551</strain>
    </source>
</reference>
<dbReference type="eggNOG" id="arCOG02796">
    <property type="taxonomic scope" value="Archaea"/>
</dbReference>
<reference evidence="3 5" key="1">
    <citation type="journal article" date="2009" name="Stand. Genomic Sci.">
        <title>Complete genome sequence of Halogeometricum borinquense type strain (PR3).</title>
        <authorList>
            <person name="Malfatti S."/>
            <person name="Tindall B.J."/>
            <person name="Schneider S."/>
            <person name="Fahnrich R."/>
            <person name="Lapidus A."/>
            <person name="Labuttii K."/>
            <person name="Copeland A."/>
            <person name="Glavina Del Rio T."/>
            <person name="Nolan M."/>
            <person name="Chen F."/>
            <person name="Lucas S."/>
            <person name="Tice H."/>
            <person name="Cheng J.F."/>
            <person name="Bruce D."/>
            <person name="Goodwin L."/>
            <person name="Pitluck S."/>
            <person name="Anderson I."/>
            <person name="Pati A."/>
            <person name="Ivanova N."/>
            <person name="Mavromatis K."/>
            <person name="Chen A."/>
            <person name="Palaniappan K."/>
            <person name="D'haeseleer P."/>
            <person name="Goker M."/>
            <person name="Bristow J."/>
            <person name="Eisen J.A."/>
            <person name="Markowitz V."/>
            <person name="Hugenholtz P."/>
            <person name="Kyrpides N.C."/>
            <person name="Klenk H.P."/>
            <person name="Chain P."/>
        </authorList>
    </citation>
    <scope>NUCLEOTIDE SEQUENCE [LARGE SCALE GENOMIC DNA]</scope>
    <source>
        <strain evidence="5">ATCC 700274 / DSM 11551 / JCM 10706 / KCTC 4070 / PR3</strain>
        <strain evidence="3">PR 3</strain>
    </source>
</reference>
<dbReference type="AlphaFoldDB" id="E4NQ04"/>
<evidence type="ECO:0000313" key="4">
    <source>
        <dbReference type="EMBL" id="ELY23569.1"/>
    </source>
</evidence>
<dbReference type="KEGG" id="hbo:Hbor_21860"/>
<feature type="compositionally biased region" description="Basic and acidic residues" evidence="1">
    <location>
        <begin position="301"/>
        <end position="314"/>
    </location>
</feature>
<dbReference type="HOGENOM" id="CLU_012344_3_2_2"/>
<evidence type="ECO:0000313" key="5">
    <source>
        <dbReference type="Proteomes" id="UP000006663"/>
    </source>
</evidence>
<dbReference type="eggNOG" id="arCOG08152">
    <property type="taxonomic scope" value="Archaea"/>
</dbReference>
<dbReference type="GeneID" id="9994005"/>
<dbReference type="PROSITE" id="PS51257">
    <property type="entry name" value="PROKAR_LIPOPROTEIN"/>
    <property type="match status" value="1"/>
</dbReference>
<feature type="domain" description="Glucose/Sorbosone dehydrogenase" evidence="2">
    <location>
        <begin position="317"/>
        <end position="405"/>
    </location>
</feature>
<dbReference type="PANTHER" id="PTHR19328:SF75">
    <property type="entry name" value="ALDOSE SUGAR DEHYDROGENASE YLII"/>
    <property type="match status" value="1"/>
</dbReference>
<dbReference type="Proteomes" id="UP000011585">
    <property type="component" value="Unassembled WGS sequence"/>
</dbReference>
<dbReference type="PANTHER" id="PTHR19328">
    <property type="entry name" value="HEDGEHOG-INTERACTING PROTEIN"/>
    <property type="match status" value="1"/>
</dbReference>
<accession>E4NQ04</accession>
<dbReference type="InterPro" id="IPR011041">
    <property type="entry name" value="Quinoprot_gluc/sorb_DH_b-prop"/>
</dbReference>
<evidence type="ECO:0000259" key="2">
    <source>
        <dbReference type="Pfam" id="PF07995"/>
    </source>
</evidence>